<accession>A0A7C9JPG4</accession>
<gene>
    <name evidence="2" type="ORF">D1639_01520</name>
</gene>
<dbReference type="GO" id="GO:0006355">
    <property type="term" value="P:regulation of DNA-templated transcription"/>
    <property type="evidence" value="ECO:0007669"/>
    <property type="project" value="InterPro"/>
</dbReference>
<name>A0A7C9JPG4_9BACT</name>
<dbReference type="Pfam" id="PF01402">
    <property type="entry name" value="RHH_1"/>
    <property type="match status" value="1"/>
</dbReference>
<dbReference type="InterPro" id="IPR002145">
    <property type="entry name" value="CopG"/>
</dbReference>
<evidence type="ECO:0000313" key="2">
    <source>
        <dbReference type="EMBL" id="NBI33735.1"/>
    </source>
</evidence>
<evidence type="ECO:0000259" key="1">
    <source>
        <dbReference type="Pfam" id="PF01402"/>
    </source>
</evidence>
<dbReference type="AlphaFoldDB" id="A0A7C9JPG4"/>
<comment type="caution">
    <text evidence="2">The sequence shown here is derived from an EMBL/GenBank/DDBJ whole genome shotgun (WGS) entry which is preliminary data.</text>
</comment>
<organism evidence="2">
    <name type="scientific">Muribaculaceae bacterium Z82</name>
    <dbReference type="NCBI Taxonomy" id="2304548"/>
    <lineage>
        <taxon>Bacteria</taxon>
        <taxon>Pseudomonadati</taxon>
        <taxon>Bacteroidota</taxon>
        <taxon>Bacteroidia</taxon>
        <taxon>Bacteroidales</taxon>
        <taxon>Muribaculaceae</taxon>
    </lineage>
</organism>
<feature type="domain" description="Ribbon-helix-helix protein CopG" evidence="1">
    <location>
        <begin position="56"/>
        <end position="92"/>
    </location>
</feature>
<proteinExistence type="predicted"/>
<sequence>MGQSMVFELIIALAQSFCIMRGGRFSLFGPEIRQNLRFRKSGVQNESSNLQYKARSISATVSRELYGQVAACAKVKDRSMSWVVREALKAHLG</sequence>
<dbReference type="EMBL" id="QWKH01000005">
    <property type="protein sequence ID" value="NBI33735.1"/>
    <property type="molecule type" value="Genomic_DNA"/>
</dbReference>
<protein>
    <submittedName>
        <fullName evidence="2">Ribbon-helix-helix protein, CopG family</fullName>
    </submittedName>
</protein>
<reference evidence="2" key="1">
    <citation type="submission" date="2018-08" db="EMBL/GenBank/DDBJ databases">
        <title>Murine metabolic-syndrome-specific gut microbial biobank.</title>
        <authorList>
            <person name="Liu C."/>
        </authorList>
    </citation>
    <scope>NUCLEOTIDE SEQUENCE [LARGE SCALE GENOMIC DNA]</scope>
    <source>
        <strain evidence="2">Z82</strain>
    </source>
</reference>